<evidence type="ECO:0000256" key="3">
    <source>
        <dbReference type="ARBA" id="ARBA00022833"/>
    </source>
</evidence>
<feature type="domain" description="MYND-type" evidence="6">
    <location>
        <begin position="889"/>
        <end position="932"/>
    </location>
</feature>
<dbReference type="Gene3D" id="6.10.140.2220">
    <property type="match status" value="1"/>
</dbReference>
<dbReference type="SUPFAM" id="SSF144232">
    <property type="entry name" value="HIT/MYND zinc finger-like"/>
    <property type="match status" value="1"/>
</dbReference>
<dbReference type="OrthoDB" id="432970at2759"/>
<evidence type="ECO:0000256" key="5">
    <source>
        <dbReference type="SAM" id="MobiDB-lite"/>
    </source>
</evidence>
<protein>
    <recommendedName>
        <fullName evidence="6">MYND-type domain-containing protein</fullName>
    </recommendedName>
</protein>
<sequence length="946" mass="96368">MESDAEPSLEECIRRLREVIDAATLNAPAPPTGASASDSSQPPTANGPALARLYTELAAVQAQHPPCADWAEPLVQHGIVPAAVALLQHILLAYRHSPSSFQPPTTTLPEGAGEGPAPAKEADQEDKEADHVLYCLVAVRTAALLVSCAAESLVEGALVHVQLWEQLAARATLQALADAARGVEAEVWPAQRAAAAAGGGAQDVQGPAGSCELASHAAVVLSSVALSVSCATELCSGGADDATWAAARQQLLAALKDSGVLSALSAALLSAPPCPEVAPDAEALDDATHFMAAAQSDTFDALEWLATGTVTWAGLEAVTALLAAPDVQRLRWAALEQLAGSGPSTAGDPAAAPDGAASAQGVQEAAAAPSVVRLHDTAARLAAARRLLPPPRRLAALAAACSRTLCLEVEVELQGLALGVMAPGADPDADSVRATCMGLVKQLADLAFVSDTLAEAEARACAPDVLAFNAWALRALAAGGGGAAVPVGGDDEEEEAEEDRTPAGDAGHILHLLCLKLNDWRDFSPATQAAYVQRLLPTGLMRSLDCLLRHLAATGPRTQRGRGTAAECLLLLSYLLPDMLRSHIVATPGAGGGGAPGGGGEPAWHPQDEVGLLVTAAKLATHEAARPGGLVVDPYEMAAGGPGPLALTLATSLASAAEDLVNMLTALARPARRPQRGRGPAAPVLGRPPEADLATAGACEAIALASLTALPILERLAPDTPGGLLDLHSAVRLLTNCLAQGVQLLPPAELLALQPQRTLALLGRLLRRTRHGRGGGGFEQGELPHLAGAVVGALVHMAADTRLAGAVAGWLRGGRAAPSLDLARGGGGLLDPEALAEALRPWDVAGAAEGMHDGHPEGLPARLPDGVRGNEPPPAWPPRVLRLCANPGCTNFAGPAEADLPLLMCNGCQAVWYCGQGCQRQHWRATGHRGACAGLRAAREAAAGGG</sequence>
<evidence type="ECO:0000256" key="1">
    <source>
        <dbReference type="ARBA" id="ARBA00022723"/>
    </source>
</evidence>
<feature type="region of interest" description="Disordered" evidence="5">
    <location>
        <begin position="100"/>
        <end position="125"/>
    </location>
</feature>
<keyword evidence="2 4" id="KW-0863">Zinc-finger</keyword>
<keyword evidence="1" id="KW-0479">Metal-binding</keyword>
<evidence type="ECO:0000256" key="2">
    <source>
        <dbReference type="ARBA" id="ARBA00022771"/>
    </source>
</evidence>
<reference evidence="7 8" key="1">
    <citation type="journal article" date="2017" name="Mol. Biol. Evol.">
        <title>The 4-celled Tetrabaena socialis nuclear genome reveals the essential components for genetic control of cell number at the origin of multicellularity in the volvocine lineage.</title>
        <authorList>
            <person name="Featherston J."/>
            <person name="Arakaki Y."/>
            <person name="Hanschen E.R."/>
            <person name="Ferris P.J."/>
            <person name="Michod R.E."/>
            <person name="Olson B.J.S.C."/>
            <person name="Nozaki H."/>
            <person name="Durand P.M."/>
        </authorList>
    </citation>
    <scope>NUCLEOTIDE SEQUENCE [LARGE SCALE GENOMIC DNA]</scope>
    <source>
        <strain evidence="7 8">NIES-571</strain>
    </source>
</reference>
<accession>A0A2J8A732</accession>
<dbReference type="AlphaFoldDB" id="A0A2J8A732"/>
<keyword evidence="3" id="KW-0862">Zinc</keyword>
<dbReference type="GO" id="GO:0008270">
    <property type="term" value="F:zinc ion binding"/>
    <property type="evidence" value="ECO:0007669"/>
    <property type="project" value="UniProtKB-KW"/>
</dbReference>
<feature type="compositionally biased region" description="Polar residues" evidence="5">
    <location>
        <begin position="34"/>
        <end position="44"/>
    </location>
</feature>
<comment type="caution">
    <text evidence="7">The sequence shown here is derived from an EMBL/GenBank/DDBJ whole genome shotgun (WGS) entry which is preliminary data.</text>
</comment>
<dbReference type="Pfam" id="PF01753">
    <property type="entry name" value="zf-MYND"/>
    <property type="match status" value="1"/>
</dbReference>
<organism evidence="7 8">
    <name type="scientific">Tetrabaena socialis</name>
    <dbReference type="NCBI Taxonomy" id="47790"/>
    <lineage>
        <taxon>Eukaryota</taxon>
        <taxon>Viridiplantae</taxon>
        <taxon>Chlorophyta</taxon>
        <taxon>core chlorophytes</taxon>
        <taxon>Chlorophyceae</taxon>
        <taxon>CS clade</taxon>
        <taxon>Chlamydomonadales</taxon>
        <taxon>Tetrabaenaceae</taxon>
        <taxon>Tetrabaena</taxon>
    </lineage>
</organism>
<feature type="region of interest" description="Disordered" evidence="5">
    <location>
        <begin position="23"/>
        <end position="48"/>
    </location>
</feature>
<evidence type="ECO:0000256" key="4">
    <source>
        <dbReference type="PROSITE-ProRule" id="PRU00134"/>
    </source>
</evidence>
<gene>
    <name evidence="7" type="ORF">TSOC_005066</name>
</gene>
<evidence type="ECO:0000313" key="8">
    <source>
        <dbReference type="Proteomes" id="UP000236333"/>
    </source>
</evidence>
<keyword evidence="8" id="KW-1185">Reference proteome</keyword>
<feature type="compositionally biased region" description="Low complexity" evidence="5">
    <location>
        <begin position="109"/>
        <end position="119"/>
    </location>
</feature>
<dbReference type="EMBL" id="PGGS01000134">
    <property type="protein sequence ID" value="PNH08346.1"/>
    <property type="molecule type" value="Genomic_DNA"/>
</dbReference>
<evidence type="ECO:0000259" key="6">
    <source>
        <dbReference type="PROSITE" id="PS50865"/>
    </source>
</evidence>
<name>A0A2J8A732_9CHLO</name>
<proteinExistence type="predicted"/>
<evidence type="ECO:0000313" key="7">
    <source>
        <dbReference type="EMBL" id="PNH08346.1"/>
    </source>
</evidence>
<dbReference type="InterPro" id="IPR002893">
    <property type="entry name" value="Znf_MYND"/>
</dbReference>
<dbReference type="Proteomes" id="UP000236333">
    <property type="component" value="Unassembled WGS sequence"/>
</dbReference>
<dbReference type="PROSITE" id="PS50865">
    <property type="entry name" value="ZF_MYND_2"/>
    <property type="match status" value="1"/>
</dbReference>